<dbReference type="PRINTS" id="PR00260">
    <property type="entry name" value="CHEMTRNSDUCR"/>
</dbReference>
<comment type="subcellular location">
    <subcellularLocation>
        <location evidence="1">Membrane</location>
    </subcellularLocation>
</comment>
<dbReference type="GO" id="GO:0006935">
    <property type="term" value="P:chemotaxis"/>
    <property type="evidence" value="ECO:0007669"/>
    <property type="project" value="InterPro"/>
</dbReference>
<dbReference type="GO" id="GO:0007165">
    <property type="term" value="P:signal transduction"/>
    <property type="evidence" value="ECO:0007669"/>
    <property type="project" value="UniProtKB-KW"/>
</dbReference>
<feature type="domain" description="Methyl-accepting transducer" evidence="8">
    <location>
        <begin position="269"/>
        <end position="498"/>
    </location>
</feature>
<keyword evidence="7" id="KW-0812">Transmembrane</keyword>
<dbReference type="InterPro" id="IPR003660">
    <property type="entry name" value="HAMP_dom"/>
</dbReference>
<dbReference type="FunFam" id="1.10.287.950:FF:000001">
    <property type="entry name" value="Methyl-accepting chemotaxis sensory transducer"/>
    <property type="match status" value="1"/>
</dbReference>
<evidence type="ECO:0000256" key="3">
    <source>
        <dbReference type="ARBA" id="ARBA00023224"/>
    </source>
</evidence>
<dbReference type="PANTHER" id="PTHR43531:SF14">
    <property type="entry name" value="METHYL-ACCEPTING CHEMOTAXIS PROTEIN I-RELATED"/>
    <property type="match status" value="1"/>
</dbReference>
<dbReference type="GO" id="GO:0004888">
    <property type="term" value="F:transmembrane signaling receptor activity"/>
    <property type="evidence" value="ECO:0007669"/>
    <property type="project" value="InterPro"/>
</dbReference>
<keyword evidence="11" id="KW-1185">Reference proteome</keyword>
<sequence length="568" mass="60915">MMNPKKSVRLRLSGSLAVCIALLLVVGALGIYSAHKSQQALEATYKYNVTAIERLGSVRATLLNNRVKMVAEQRDRTAATAPITKTEMAQNDADINAAMTTYLGVITNAEERQQALQLQQSIATLQSNLQNMMDIMATGDFDAAEAFNDAAIRQDYKVVTAGIDELLAQEVSNAGLYYQQSNTAYHALKNIVLGVIALAIVLSLVLSVWLIRGIMTPLGKARHFANELAEGNLALETDVTCQDEFGDMLRALTAMQHKMSEVIRSVGHNAVAVNDAAHNITRGNEDLNRRTQEQAASLEETAASMEEITTTVRHNADNAAQADRLVREVSQQAQTGGDVVQNAVSAMGDISASSHKIVTIVSLIDEIAFQTNLLALNASVEAARAGEQGRGFAVVANEVRNLAGRSANAAREIKQLVEESVKRVDTGAELVNRSGQTLTEIVSSVKRVTDLVSEIAVAGREQATGIDQVNAAVSQMDAVTQQNAALVEESSMASRALRNRAAELQQEISFFRVDAMASVGTSSGSSSRPVSAPVAHPARTTTAPAAPARAELKRPSVQRHTAEEWAEF</sequence>
<evidence type="ECO:0000256" key="7">
    <source>
        <dbReference type="SAM" id="Phobius"/>
    </source>
</evidence>
<dbReference type="Proteomes" id="UP000244934">
    <property type="component" value="Unassembled WGS sequence"/>
</dbReference>
<evidence type="ECO:0000256" key="5">
    <source>
        <dbReference type="PROSITE-ProRule" id="PRU00284"/>
    </source>
</evidence>
<evidence type="ECO:0000313" key="10">
    <source>
        <dbReference type="EMBL" id="SPJ33491.1"/>
    </source>
</evidence>
<gene>
    <name evidence="10" type="primary">tar_2</name>
    <name evidence="10" type="ORF">KSP9073_01500</name>
</gene>
<dbReference type="InterPro" id="IPR024478">
    <property type="entry name" value="HlyB_4HB_MCP"/>
</dbReference>
<dbReference type="SUPFAM" id="SSF58104">
    <property type="entry name" value="Methyl-accepting chemotaxis protein (MCP) signaling domain"/>
    <property type="match status" value="1"/>
</dbReference>
<dbReference type="CDD" id="cd11386">
    <property type="entry name" value="MCP_signal"/>
    <property type="match status" value="1"/>
</dbReference>
<dbReference type="GO" id="GO:0005886">
    <property type="term" value="C:plasma membrane"/>
    <property type="evidence" value="ECO:0007669"/>
    <property type="project" value="TreeGrafter"/>
</dbReference>
<keyword evidence="3 5" id="KW-0807">Transducer</keyword>
<dbReference type="InterPro" id="IPR004090">
    <property type="entry name" value="Chemotax_Me-accpt_rcpt"/>
</dbReference>
<evidence type="ECO:0000259" key="9">
    <source>
        <dbReference type="PROSITE" id="PS50885"/>
    </source>
</evidence>
<protein>
    <submittedName>
        <fullName evidence="10">Methyl-accepting chemotaxis protein II</fullName>
    </submittedName>
</protein>
<dbReference type="SMART" id="SM00283">
    <property type="entry name" value="MA"/>
    <property type="match status" value="1"/>
</dbReference>
<feature type="compositionally biased region" description="Low complexity" evidence="6">
    <location>
        <begin position="520"/>
        <end position="549"/>
    </location>
</feature>
<dbReference type="PANTHER" id="PTHR43531">
    <property type="entry name" value="PROTEIN ICFG"/>
    <property type="match status" value="1"/>
</dbReference>
<organism evidence="10 11">
    <name type="scientific">Kushneria phyllosphaerae</name>
    <dbReference type="NCBI Taxonomy" id="2100822"/>
    <lineage>
        <taxon>Bacteria</taxon>
        <taxon>Pseudomonadati</taxon>
        <taxon>Pseudomonadota</taxon>
        <taxon>Gammaproteobacteria</taxon>
        <taxon>Oceanospirillales</taxon>
        <taxon>Halomonadaceae</taxon>
        <taxon>Kushneria</taxon>
    </lineage>
</organism>
<comment type="similarity">
    <text evidence="4">Belongs to the methyl-accepting chemotaxis (MCP) protein family.</text>
</comment>
<dbReference type="SMART" id="SM00304">
    <property type="entry name" value="HAMP"/>
    <property type="match status" value="1"/>
</dbReference>
<dbReference type="EMBL" id="ONZI01000002">
    <property type="protein sequence ID" value="SPJ33491.1"/>
    <property type="molecule type" value="Genomic_DNA"/>
</dbReference>
<dbReference type="Pfam" id="PF00672">
    <property type="entry name" value="HAMP"/>
    <property type="match status" value="1"/>
</dbReference>
<evidence type="ECO:0000256" key="1">
    <source>
        <dbReference type="ARBA" id="ARBA00004370"/>
    </source>
</evidence>
<dbReference type="InterPro" id="IPR004089">
    <property type="entry name" value="MCPsignal_dom"/>
</dbReference>
<dbReference type="PROSITE" id="PS50885">
    <property type="entry name" value="HAMP"/>
    <property type="match status" value="1"/>
</dbReference>
<feature type="domain" description="HAMP" evidence="9">
    <location>
        <begin position="212"/>
        <end position="264"/>
    </location>
</feature>
<evidence type="ECO:0000256" key="6">
    <source>
        <dbReference type="SAM" id="MobiDB-lite"/>
    </source>
</evidence>
<dbReference type="Pfam" id="PF00015">
    <property type="entry name" value="MCPsignal"/>
    <property type="match status" value="1"/>
</dbReference>
<dbReference type="AlphaFoldDB" id="A0A2R8CKU8"/>
<dbReference type="Gene3D" id="1.10.287.950">
    <property type="entry name" value="Methyl-accepting chemotaxis protein"/>
    <property type="match status" value="1"/>
</dbReference>
<dbReference type="PROSITE" id="PS50111">
    <property type="entry name" value="CHEMOTAXIS_TRANSDUC_2"/>
    <property type="match status" value="1"/>
</dbReference>
<keyword evidence="7" id="KW-1133">Transmembrane helix</keyword>
<dbReference type="RefSeq" id="WP_165814198.1">
    <property type="nucleotide sequence ID" value="NZ_ONZI01000002.1"/>
</dbReference>
<name>A0A2R8CKU8_9GAMM</name>
<dbReference type="Pfam" id="PF12729">
    <property type="entry name" value="4HB_MCP_1"/>
    <property type="match status" value="1"/>
</dbReference>
<feature type="region of interest" description="Disordered" evidence="6">
    <location>
        <begin position="520"/>
        <end position="568"/>
    </location>
</feature>
<evidence type="ECO:0000259" key="8">
    <source>
        <dbReference type="PROSITE" id="PS50111"/>
    </source>
</evidence>
<feature type="transmembrane region" description="Helical" evidence="7">
    <location>
        <begin position="191"/>
        <end position="211"/>
    </location>
</feature>
<keyword evidence="2" id="KW-0488">Methylation</keyword>
<evidence type="ECO:0000256" key="2">
    <source>
        <dbReference type="ARBA" id="ARBA00022481"/>
    </source>
</evidence>
<evidence type="ECO:0000256" key="4">
    <source>
        <dbReference type="ARBA" id="ARBA00029447"/>
    </source>
</evidence>
<proteinExistence type="inferred from homology"/>
<dbReference type="InterPro" id="IPR051310">
    <property type="entry name" value="MCP_chemotaxis"/>
</dbReference>
<keyword evidence="7" id="KW-0472">Membrane</keyword>
<accession>A0A2R8CKU8</accession>
<reference evidence="11" key="1">
    <citation type="submission" date="2018-03" db="EMBL/GenBank/DDBJ databases">
        <authorList>
            <person name="Navarro De La Torre S."/>
        </authorList>
    </citation>
    <scope>NUCLEOTIDE SEQUENCE [LARGE SCALE GENOMIC DNA]</scope>
    <source>
        <strain evidence="11">EAod3</strain>
    </source>
</reference>
<evidence type="ECO:0000313" key="11">
    <source>
        <dbReference type="Proteomes" id="UP000244934"/>
    </source>
</evidence>